<evidence type="ECO:0000313" key="3">
    <source>
        <dbReference type="Proteomes" id="UP001501447"/>
    </source>
</evidence>
<proteinExistence type="predicted"/>
<protein>
    <submittedName>
        <fullName evidence="2">Uncharacterized protein</fullName>
    </submittedName>
</protein>
<organism evidence="2 3">
    <name type="scientific">Streptomyces axinellae</name>
    <dbReference type="NCBI Taxonomy" id="552788"/>
    <lineage>
        <taxon>Bacteria</taxon>
        <taxon>Bacillati</taxon>
        <taxon>Actinomycetota</taxon>
        <taxon>Actinomycetes</taxon>
        <taxon>Kitasatosporales</taxon>
        <taxon>Streptomycetaceae</taxon>
        <taxon>Streptomyces</taxon>
    </lineage>
</organism>
<gene>
    <name evidence="2" type="ORF">GCM10009863_46520</name>
</gene>
<dbReference type="RefSeq" id="WP_344568289.1">
    <property type="nucleotide sequence ID" value="NZ_BAAARJ010000016.1"/>
</dbReference>
<evidence type="ECO:0000256" key="1">
    <source>
        <dbReference type="SAM" id="MobiDB-lite"/>
    </source>
</evidence>
<keyword evidence="3" id="KW-1185">Reference proteome</keyword>
<sequence length="285" mass="32024">MTDSASLTEVPLHRAHPNTLPAMSVVAASIPTSRSPFLSIERTFHRLSRDPHRLTLPNPEAPDANGAEVAWPLWQVRDWMVRQKPDSTARSQVWAEVIDRARREGEPWELAALGFALPVLHRTARRRRRPPGVERTDLEQEILTAALGALREPTTTPGRPELSLFRAADSAAQRLLRTERRHGRREDAGGDPSSVLPADAGEVADAGGGSVGDAARVHRPGRCRPVPRDHRRRGAVDRLYAPRRRLGQGTGRRRGYIRRTLCRRRQDAEVRLAEWLQPTDRPYAR</sequence>
<accession>A0ABN3QI16</accession>
<reference evidence="2 3" key="1">
    <citation type="journal article" date="2019" name="Int. J. Syst. Evol. Microbiol.">
        <title>The Global Catalogue of Microorganisms (GCM) 10K type strain sequencing project: providing services to taxonomists for standard genome sequencing and annotation.</title>
        <authorList>
            <consortium name="The Broad Institute Genomics Platform"/>
            <consortium name="The Broad Institute Genome Sequencing Center for Infectious Disease"/>
            <person name="Wu L."/>
            <person name="Ma J."/>
        </authorList>
    </citation>
    <scope>NUCLEOTIDE SEQUENCE [LARGE SCALE GENOMIC DNA]</scope>
    <source>
        <strain evidence="2 3">JCM 16373</strain>
    </source>
</reference>
<dbReference type="EMBL" id="BAAARJ010000016">
    <property type="protein sequence ID" value="GAA2626406.1"/>
    <property type="molecule type" value="Genomic_DNA"/>
</dbReference>
<comment type="caution">
    <text evidence="2">The sequence shown here is derived from an EMBL/GenBank/DDBJ whole genome shotgun (WGS) entry which is preliminary data.</text>
</comment>
<dbReference type="Proteomes" id="UP001501447">
    <property type="component" value="Unassembled WGS sequence"/>
</dbReference>
<evidence type="ECO:0000313" key="2">
    <source>
        <dbReference type="EMBL" id="GAA2626406.1"/>
    </source>
</evidence>
<feature type="region of interest" description="Disordered" evidence="1">
    <location>
        <begin position="179"/>
        <end position="233"/>
    </location>
</feature>
<name>A0ABN3QI16_9ACTN</name>